<evidence type="ECO:0000256" key="1">
    <source>
        <dbReference type="ARBA" id="ARBA00004370"/>
    </source>
</evidence>
<dbReference type="Pfam" id="PF00067">
    <property type="entry name" value="p450"/>
    <property type="match status" value="1"/>
</dbReference>
<dbReference type="GO" id="GO:0020037">
    <property type="term" value="F:heme binding"/>
    <property type="evidence" value="ECO:0007669"/>
    <property type="project" value="InterPro"/>
</dbReference>
<keyword evidence="9 12" id="KW-0503">Monooxygenase</keyword>
<evidence type="ECO:0000256" key="6">
    <source>
        <dbReference type="ARBA" id="ARBA00022989"/>
    </source>
</evidence>
<dbReference type="PRINTS" id="PR00463">
    <property type="entry name" value="EP450I"/>
</dbReference>
<proteinExistence type="inferred from homology"/>
<comment type="similarity">
    <text evidence="2 12">Belongs to the cytochrome P450 family.</text>
</comment>
<evidence type="ECO:0000256" key="7">
    <source>
        <dbReference type="ARBA" id="ARBA00023002"/>
    </source>
</evidence>
<evidence type="ECO:0000256" key="3">
    <source>
        <dbReference type="ARBA" id="ARBA00022617"/>
    </source>
</evidence>
<dbReference type="GO" id="GO:0016705">
    <property type="term" value="F:oxidoreductase activity, acting on paired donors, with incorporation or reduction of molecular oxygen"/>
    <property type="evidence" value="ECO:0007669"/>
    <property type="project" value="InterPro"/>
</dbReference>
<dbReference type="Gene3D" id="1.10.630.10">
    <property type="entry name" value="Cytochrome P450"/>
    <property type="match status" value="1"/>
</dbReference>
<keyword evidence="5 11" id="KW-0479">Metal-binding</keyword>
<dbReference type="InterPro" id="IPR002401">
    <property type="entry name" value="Cyt_P450_E_grp-I"/>
</dbReference>
<dbReference type="OrthoDB" id="1470350at2759"/>
<evidence type="ECO:0000256" key="2">
    <source>
        <dbReference type="ARBA" id="ARBA00010617"/>
    </source>
</evidence>
<keyword evidence="10 13" id="KW-0472">Membrane</keyword>
<sequence length="518" mass="59588">MSFQTLLAVDVHYLAFFIAQLFLLITLSMLWRYFLLIIWTPFHLTNFFRKQGVKGPANTLLYGSIREIQTMKKISNEDLMDVDSHDTPQRILPHLLKWFSQYGDTFFFLIGTKPYVCIKNAEYIKNVLSNTYHYTKPTPSPYLLSLLGNGILFAEKAQWAHHRKVVTQAFTTDNLKLMTKKMSECALTMVRTWQDKLQEPIEINEEFKKLTTNIINYTAFGTNYVQGKQVFDAQRELQLLASENILSLDIPGYTYLPTKTNLKRWALERTLHKTLMLIIQARLKRSSNNTDNDLLGFMIDGYRTAPHGKSIDIDKIIADCKTFFFAGHETTALLLTWTMFLLARNQDWQQNLREEAFRECGDANVPPNAITIHKLKMMKMVLLETLRLYGPINALVRKASTNTMLGDVSIPKDTIILLPLLLIHKDRQIWGADADHFNPLRFQNGVSKAAQHPSAFMPFSVGPRVCLGEKFAIMEAKVAMATILRRFSFSLSPHYKHAPYEYITLKPEHGVPILLKSL</sequence>
<dbReference type="PANTHER" id="PTHR24282:SF135">
    <property type="entry name" value="CYTOCHROME P450 709B2"/>
    <property type="match status" value="1"/>
</dbReference>
<comment type="caution">
    <text evidence="14">The sequence shown here is derived from an EMBL/GenBank/DDBJ whole genome shotgun (WGS) entry which is preliminary data.</text>
</comment>
<keyword evidence="8 11" id="KW-0408">Iron</keyword>
<dbReference type="GO" id="GO:0004497">
    <property type="term" value="F:monooxygenase activity"/>
    <property type="evidence" value="ECO:0000318"/>
    <property type="project" value="GO_Central"/>
</dbReference>
<dbReference type="PROSITE" id="PS00086">
    <property type="entry name" value="CYTOCHROME_P450"/>
    <property type="match status" value="1"/>
</dbReference>
<evidence type="ECO:0000256" key="5">
    <source>
        <dbReference type="ARBA" id="ARBA00022723"/>
    </source>
</evidence>
<dbReference type="SUPFAM" id="SSF48264">
    <property type="entry name" value="Cytochrome P450"/>
    <property type="match status" value="1"/>
</dbReference>
<evidence type="ECO:0000256" key="10">
    <source>
        <dbReference type="ARBA" id="ARBA00023136"/>
    </source>
</evidence>
<keyword evidence="6 13" id="KW-1133">Transmembrane helix</keyword>
<dbReference type="GO" id="GO:0006629">
    <property type="term" value="P:lipid metabolic process"/>
    <property type="evidence" value="ECO:0007669"/>
    <property type="project" value="UniProtKB-ARBA"/>
</dbReference>
<keyword evidence="4 13" id="KW-0812">Transmembrane</keyword>
<dbReference type="PRINTS" id="PR00385">
    <property type="entry name" value="P450"/>
</dbReference>
<dbReference type="AlphaFoldDB" id="A0A0K9NVQ3"/>
<evidence type="ECO:0000256" key="11">
    <source>
        <dbReference type="PIRSR" id="PIRSR602401-1"/>
    </source>
</evidence>
<evidence type="ECO:0000256" key="8">
    <source>
        <dbReference type="ARBA" id="ARBA00023004"/>
    </source>
</evidence>
<comment type="cofactor">
    <cofactor evidence="11">
        <name>heme</name>
        <dbReference type="ChEBI" id="CHEBI:30413"/>
    </cofactor>
</comment>
<protein>
    <recommendedName>
        <fullName evidence="16">Cytochrome P450</fullName>
    </recommendedName>
</protein>
<reference evidence="15" key="1">
    <citation type="journal article" date="2016" name="Nature">
        <title>The genome of the seagrass Zostera marina reveals angiosperm adaptation to the sea.</title>
        <authorList>
            <person name="Olsen J.L."/>
            <person name="Rouze P."/>
            <person name="Verhelst B."/>
            <person name="Lin Y.-C."/>
            <person name="Bayer T."/>
            <person name="Collen J."/>
            <person name="Dattolo E."/>
            <person name="De Paoli E."/>
            <person name="Dittami S."/>
            <person name="Maumus F."/>
            <person name="Michel G."/>
            <person name="Kersting A."/>
            <person name="Lauritano C."/>
            <person name="Lohaus R."/>
            <person name="Toepel M."/>
            <person name="Tonon T."/>
            <person name="Vanneste K."/>
            <person name="Amirebrahimi M."/>
            <person name="Brakel J."/>
            <person name="Bostroem C."/>
            <person name="Chovatia M."/>
            <person name="Grimwood J."/>
            <person name="Jenkins J.W."/>
            <person name="Jueterbock A."/>
            <person name="Mraz A."/>
            <person name="Stam W.T."/>
            <person name="Tice H."/>
            <person name="Bornberg-Bauer E."/>
            <person name="Green P.J."/>
            <person name="Pearson G.A."/>
            <person name="Procaccini G."/>
            <person name="Duarte C.M."/>
            <person name="Schmutz J."/>
            <person name="Reusch T.B.H."/>
            <person name="Van de Peer Y."/>
        </authorList>
    </citation>
    <scope>NUCLEOTIDE SEQUENCE [LARGE SCALE GENOMIC DNA]</scope>
    <source>
        <strain evidence="15">cv. Finnish</strain>
    </source>
</reference>
<dbReference type="GO" id="GO:0016020">
    <property type="term" value="C:membrane"/>
    <property type="evidence" value="ECO:0007669"/>
    <property type="project" value="UniProtKB-SubCell"/>
</dbReference>
<evidence type="ECO:0008006" key="16">
    <source>
        <dbReference type="Google" id="ProtNLM"/>
    </source>
</evidence>
<dbReference type="InterPro" id="IPR017972">
    <property type="entry name" value="Cyt_P450_CS"/>
</dbReference>
<dbReference type="InterPro" id="IPR001128">
    <property type="entry name" value="Cyt_P450"/>
</dbReference>
<evidence type="ECO:0000256" key="9">
    <source>
        <dbReference type="ARBA" id="ARBA00023033"/>
    </source>
</evidence>
<dbReference type="STRING" id="29655.A0A0K9NVQ3"/>
<dbReference type="Proteomes" id="UP000036987">
    <property type="component" value="Unassembled WGS sequence"/>
</dbReference>
<name>A0A0K9NVQ3_ZOSMR</name>
<dbReference type="InterPro" id="IPR036396">
    <property type="entry name" value="Cyt_P450_sf"/>
</dbReference>
<organism evidence="14 15">
    <name type="scientific">Zostera marina</name>
    <name type="common">Eelgrass</name>
    <dbReference type="NCBI Taxonomy" id="29655"/>
    <lineage>
        <taxon>Eukaryota</taxon>
        <taxon>Viridiplantae</taxon>
        <taxon>Streptophyta</taxon>
        <taxon>Embryophyta</taxon>
        <taxon>Tracheophyta</taxon>
        <taxon>Spermatophyta</taxon>
        <taxon>Magnoliopsida</taxon>
        <taxon>Liliopsida</taxon>
        <taxon>Zosteraceae</taxon>
        <taxon>Zostera</taxon>
    </lineage>
</organism>
<accession>A0A0K9NVQ3</accession>
<gene>
    <name evidence="14" type="ORF">ZOSMA_57G00440</name>
</gene>
<evidence type="ECO:0000256" key="13">
    <source>
        <dbReference type="SAM" id="Phobius"/>
    </source>
</evidence>
<dbReference type="EMBL" id="LFYR01001587">
    <property type="protein sequence ID" value="KMZ60708.1"/>
    <property type="molecule type" value="Genomic_DNA"/>
</dbReference>
<dbReference type="OMA" id="FFGSRWN"/>
<evidence type="ECO:0000313" key="14">
    <source>
        <dbReference type="EMBL" id="KMZ60708.1"/>
    </source>
</evidence>
<dbReference type="PANTHER" id="PTHR24282">
    <property type="entry name" value="CYTOCHROME P450 FAMILY MEMBER"/>
    <property type="match status" value="1"/>
</dbReference>
<dbReference type="GO" id="GO:0005506">
    <property type="term" value="F:iron ion binding"/>
    <property type="evidence" value="ECO:0007669"/>
    <property type="project" value="InterPro"/>
</dbReference>
<keyword evidence="7 12" id="KW-0560">Oxidoreductase</keyword>
<evidence type="ECO:0000313" key="15">
    <source>
        <dbReference type="Proteomes" id="UP000036987"/>
    </source>
</evidence>
<evidence type="ECO:0000256" key="4">
    <source>
        <dbReference type="ARBA" id="ARBA00022692"/>
    </source>
</evidence>
<keyword evidence="15" id="KW-1185">Reference proteome</keyword>
<feature type="transmembrane region" description="Helical" evidence="13">
    <location>
        <begin position="12"/>
        <end position="39"/>
    </location>
</feature>
<feature type="binding site" description="axial binding residue" evidence="11">
    <location>
        <position position="466"/>
    </location>
    <ligand>
        <name>heme</name>
        <dbReference type="ChEBI" id="CHEBI:30413"/>
    </ligand>
    <ligandPart>
        <name>Fe</name>
        <dbReference type="ChEBI" id="CHEBI:18248"/>
    </ligandPart>
</feature>
<dbReference type="InterPro" id="IPR050665">
    <property type="entry name" value="Cytochrome_P450_Monooxygen"/>
</dbReference>
<comment type="subcellular location">
    <subcellularLocation>
        <location evidence="1">Membrane</location>
    </subcellularLocation>
</comment>
<keyword evidence="3 11" id="KW-0349">Heme</keyword>
<evidence type="ECO:0000256" key="12">
    <source>
        <dbReference type="RuleBase" id="RU000461"/>
    </source>
</evidence>